<evidence type="ECO:0000313" key="4">
    <source>
        <dbReference type="EMBL" id="NOV03669.1"/>
    </source>
</evidence>
<feature type="region of interest" description="Disordered" evidence="1">
    <location>
        <begin position="27"/>
        <end position="54"/>
    </location>
</feature>
<evidence type="ECO:0000313" key="5">
    <source>
        <dbReference type="Proteomes" id="UP000618579"/>
    </source>
</evidence>
<comment type="caution">
    <text evidence="4">The sequence shown here is derived from an EMBL/GenBank/DDBJ whole genome shotgun (WGS) entry which is preliminary data.</text>
</comment>
<keyword evidence="2" id="KW-0732">Signal</keyword>
<feature type="chain" id="PRO_5045421938" evidence="2">
    <location>
        <begin position="24"/>
        <end position="535"/>
    </location>
</feature>
<protein>
    <submittedName>
        <fullName evidence="4">DUF3502 domain-containing protein</fullName>
    </submittedName>
</protein>
<accession>A0ABX1ZUE5</accession>
<sequence>MDNRKKKTLGVALTATLAFSLTACTSSSNTTTSQAGTTATTATATGASASPSKMDTSEFQTISYVMLGDKPKNGQFEKVMEKVNAILKQKANAKLEIKWVEWADWQTKYNLLLASGEPVDLITVATDWLDTWQNAQKGAFMPLDKLLPTYAPLTWNEVPPENWAETKYKNQIMLIPEDHYTQWVNHGFLYRGDWAKEFGITTPIKDWETMGKYFQGVKDKKPGVVPWDANGTAAGNIGGYINSYTDAIELPVNTGLFNLIYGKSYDQKYTAYSPIFDSTFVDFAKLMKDWGDKGFWREDVLNYKGDNRAELEAGKSSVDQHHTQTFLGERIKMDKLQPGSDLQFFPFSATRNNLVSMSITHGGTSIGAKSKHPERALMVYELIRQDPEVYHLMNYGLEGVQYVMKDGKRFRPDGYDVQRDDFYSNFWGGRTDKNEIPDGTDWVGKGALYASYDKIKKPFPYGRFVFDKAAVSNELTAITQIVGQMAPAILYGKAGDPEKAVNDFRTKLKAAGYDKLQAEVQKQLDAFKTTVESSK</sequence>
<name>A0ABX1ZUE5_9BACL</name>
<dbReference type="RefSeq" id="WP_171686479.1">
    <property type="nucleotide sequence ID" value="NZ_WHNZ01000064.1"/>
</dbReference>
<dbReference type="Gene3D" id="3.40.190.10">
    <property type="entry name" value="Periplasmic binding protein-like II"/>
    <property type="match status" value="2"/>
</dbReference>
<feature type="domain" description="DUF3502" evidence="3">
    <location>
        <begin position="460"/>
        <end position="528"/>
    </location>
</feature>
<proteinExistence type="predicted"/>
<dbReference type="InterPro" id="IPR022627">
    <property type="entry name" value="DUF3502"/>
</dbReference>
<dbReference type="Proteomes" id="UP000618579">
    <property type="component" value="Unassembled WGS sequence"/>
</dbReference>
<organism evidence="4 5">
    <name type="scientific">Paenibacillus planticolens</name>
    <dbReference type="NCBI Taxonomy" id="2654976"/>
    <lineage>
        <taxon>Bacteria</taxon>
        <taxon>Bacillati</taxon>
        <taxon>Bacillota</taxon>
        <taxon>Bacilli</taxon>
        <taxon>Bacillales</taxon>
        <taxon>Paenibacillaceae</taxon>
        <taxon>Paenibacillus</taxon>
    </lineage>
</organism>
<evidence type="ECO:0000256" key="2">
    <source>
        <dbReference type="SAM" id="SignalP"/>
    </source>
</evidence>
<dbReference type="PROSITE" id="PS51257">
    <property type="entry name" value="PROKAR_LIPOPROTEIN"/>
    <property type="match status" value="1"/>
</dbReference>
<keyword evidence="5" id="KW-1185">Reference proteome</keyword>
<evidence type="ECO:0000256" key="1">
    <source>
        <dbReference type="SAM" id="MobiDB-lite"/>
    </source>
</evidence>
<reference evidence="4 5" key="1">
    <citation type="submission" date="2019-10" db="EMBL/GenBank/DDBJ databases">
        <title>Description of Paenibacillus pedi sp. nov.</title>
        <authorList>
            <person name="Carlier A."/>
            <person name="Qi S."/>
        </authorList>
    </citation>
    <scope>NUCLEOTIDE SEQUENCE [LARGE SCALE GENOMIC DNA]</scope>
    <source>
        <strain evidence="4 5">LMG 31457</strain>
    </source>
</reference>
<feature type="compositionally biased region" description="Low complexity" evidence="1">
    <location>
        <begin position="27"/>
        <end position="50"/>
    </location>
</feature>
<feature type="signal peptide" evidence="2">
    <location>
        <begin position="1"/>
        <end position="23"/>
    </location>
</feature>
<dbReference type="EMBL" id="WHNZ01000064">
    <property type="protein sequence ID" value="NOV03669.1"/>
    <property type="molecule type" value="Genomic_DNA"/>
</dbReference>
<dbReference type="Pfam" id="PF12010">
    <property type="entry name" value="DUF3502"/>
    <property type="match status" value="1"/>
</dbReference>
<evidence type="ECO:0000259" key="3">
    <source>
        <dbReference type="Pfam" id="PF12010"/>
    </source>
</evidence>
<dbReference type="SUPFAM" id="SSF53850">
    <property type="entry name" value="Periplasmic binding protein-like II"/>
    <property type="match status" value="1"/>
</dbReference>
<gene>
    <name evidence="4" type="ORF">GC097_27045</name>
</gene>